<evidence type="ECO:0000256" key="4">
    <source>
        <dbReference type="SAM" id="SignalP"/>
    </source>
</evidence>
<dbReference type="InterPro" id="IPR051398">
    <property type="entry name" value="Polysacch_Deacetylase"/>
</dbReference>
<reference evidence="6 7" key="1">
    <citation type="submission" date="2021-01" db="EMBL/GenBank/DDBJ databases">
        <title>Whole genome shotgun sequence of Planobispora longispora NBRC 13918.</title>
        <authorList>
            <person name="Komaki H."/>
            <person name="Tamura T."/>
        </authorList>
    </citation>
    <scope>NUCLEOTIDE SEQUENCE [LARGE SCALE GENOMIC DNA]</scope>
    <source>
        <strain evidence="6 7">NBRC 13918</strain>
    </source>
</reference>
<evidence type="ECO:0000313" key="7">
    <source>
        <dbReference type="Proteomes" id="UP000616724"/>
    </source>
</evidence>
<dbReference type="CDD" id="cd10967">
    <property type="entry name" value="CE4_GLA_like_6s"/>
    <property type="match status" value="1"/>
</dbReference>
<dbReference type="RefSeq" id="WP_203889462.1">
    <property type="nucleotide sequence ID" value="NZ_BOOH01000011.1"/>
</dbReference>
<accession>A0A8J3RH82</accession>
<proteinExistence type="predicted"/>
<gene>
    <name evidence="6" type="ORF">Plo01_11740</name>
</gene>
<feature type="compositionally biased region" description="Basic residues" evidence="3">
    <location>
        <begin position="49"/>
        <end position="59"/>
    </location>
</feature>
<sequence length="288" mass="30840">MKTAKLPRAALGPLTSALLVSLLLSGGPALASDTAAGAASGTAAEAKPGKPKKPQKSKPPKTIVSLTFDDGDATHVLAARMLGKRGMRGTFYVNSGNLGEDDRLTRRQLAAIAKSGHEIGGHTLDHARLTELPPDELRAQICDDRKALMRMGHRATTFAYPYGAVNAEATRTARLCGYAAARTTWGLRQWTCRNCPATETVPPLDRWAIRAPSSFVEDTEVRQMKQLVLNAEKAGGGLLPLIFHRVCDGCGLYSTPPDRLGEFLDWLAARKNRGTVVRTMAEAVGGGR</sequence>
<dbReference type="PANTHER" id="PTHR34216">
    <property type="match status" value="1"/>
</dbReference>
<feature type="region of interest" description="Disordered" evidence="3">
    <location>
        <begin position="33"/>
        <end position="61"/>
    </location>
</feature>
<feature type="chain" id="PRO_5035294369" description="NodB homology domain-containing protein" evidence="4">
    <location>
        <begin position="32"/>
        <end position="288"/>
    </location>
</feature>
<dbReference type="GO" id="GO:0005576">
    <property type="term" value="C:extracellular region"/>
    <property type="evidence" value="ECO:0007669"/>
    <property type="project" value="UniProtKB-SubCell"/>
</dbReference>
<dbReference type="PANTHER" id="PTHR34216:SF3">
    <property type="entry name" value="POLY-BETA-1,6-N-ACETYL-D-GLUCOSAMINE N-DEACETYLASE"/>
    <property type="match status" value="1"/>
</dbReference>
<feature type="domain" description="NodB homology" evidence="5">
    <location>
        <begin position="62"/>
        <end position="288"/>
    </location>
</feature>
<dbReference type="InterPro" id="IPR011330">
    <property type="entry name" value="Glyco_hydro/deAcase_b/a-brl"/>
</dbReference>
<comment type="caution">
    <text evidence="6">The sequence shown here is derived from an EMBL/GenBank/DDBJ whole genome shotgun (WGS) entry which is preliminary data.</text>
</comment>
<dbReference type="Pfam" id="PF01522">
    <property type="entry name" value="Polysacc_deac_1"/>
    <property type="match status" value="1"/>
</dbReference>
<keyword evidence="2 4" id="KW-0732">Signal</keyword>
<dbReference type="GO" id="GO:0016810">
    <property type="term" value="F:hydrolase activity, acting on carbon-nitrogen (but not peptide) bonds"/>
    <property type="evidence" value="ECO:0007669"/>
    <property type="project" value="InterPro"/>
</dbReference>
<dbReference type="SUPFAM" id="SSF88713">
    <property type="entry name" value="Glycoside hydrolase/deacetylase"/>
    <property type="match status" value="1"/>
</dbReference>
<name>A0A8J3RH82_9ACTN</name>
<feature type="compositionally biased region" description="Low complexity" evidence="3">
    <location>
        <begin position="33"/>
        <end position="46"/>
    </location>
</feature>
<dbReference type="GO" id="GO:0005975">
    <property type="term" value="P:carbohydrate metabolic process"/>
    <property type="evidence" value="ECO:0007669"/>
    <property type="project" value="InterPro"/>
</dbReference>
<dbReference type="Proteomes" id="UP000616724">
    <property type="component" value="Unassembled WGS sequence"/>
</dbReference>
<evidence type="ECO:0000256" key="1">
    <source>
        <dbReference type="ARBA" id="ARBA00004613"/>
    </source>
</evidence>
<feature type="signal peptide" evidence="4">
    <location>
        <begin position="1"/>
        <end position="31"/>
    </location>
</feature>
<dbReference type="EMBL" id="BOOH01000011">
    <property type="protein sequence ID" value="GIH74745.1"/>
    <property type="molecule type" value="Genomic_DNA"/>
</dbReference>
<dbReference type="Gene3D" id="3.20.20.370">
    <property type="entry name" value="Glycoside hydrolase/deacetylase"/>
    <property type="match status" value="1"/>
</dbReference>
<organism evidence="6 7">
    <name type="scientific">Planobispora longispora</name>
    <dbReference type="NCBI Taxonomy" id="28887"/>
    <lineage>
        <taxon>Bacteria</taxon>
        <taxon>Bacillati</taxon>
        <taxon>Actinomycetota</taxon>
        <taxon>Actinomycetes</taxon>
        <taxon>Streptosporangiales</taxon>
        <taxon>Streptosporangiaceae</taxon>
        <taxon>Planobispora</taxon>
    </lineage>
</organism>
<evidence type="ECO:0000313" key="6">
    <source>
        <dbReference type="EMBL" id="GIH74745.1"/>
    </source>
</evidence>
<evidence type="ECO:0000256" key="3">
    <source>
        <dbReference type="SAM" id="MobiDB-lite"/>
    </source>
</evidence>
<dbReference type="PROSITE" id="PS51677">
    <property type="entry name" value="NODB"/>
    <property type="match status" value="1"/>
</dbReference>
<protein>
    <recommendedName>
        <fullName evidence="5">NodB homology domain-containing protein</fullName>
    </recommendedName>
</protein>
<dbReference type="InterPro" id="IPR002509">
    <property type="entry name" value="NODB_dom"/>
</dbReference>
<comment type="subcellular location">
    <subcellularLocation>
        <location evidence="1">Secreted</location>
    </subcellularLocation>
</comment>
<dbReference type="AlphaFoldDB" id="A0A8J3RH82"/>
<keyword evidence="7" id="KW-1185">Reference proteome</keyword>
<evidence type="ECO:0000256" key="2">
    <source>
        <dbReference type="ARBA" id="ARBA00022729"/>
    </source>
</evidence>
<evidence type="ECO:0000259" key="5">
    <source>
        <dbReference type="PROSITE" id="PS51677"/>
    </source>
</evidence>